<dbReference type="InterPro" id="IPR005135">
    <property type="entry name" value="Endo/exonuclease/phosphatase"/>
</dbReference>
<keyword evidence="2" id="KW-0540">Nuclease</keyword>
<accession>A0ABT7THV8</accession>
<proteinExistence type="predicted"/>
<gene>
    <name evidence="2" type="ORF">QUG98_10905</name>
</gene>
<evidence type="ECO:0000313" key="2">
    <source>
        <dbReference type="EMBL" id="MDM7888964.1"/>
    </source>
</evidence>
<keyword evidence="2" id="KW-0378">Hydrolase</keyword>
<protein>
    <submittedName>
        <fullName evidence="2">Endonuclease/exonuclease/phosphatase family protein</fullName>
    </submittedName>
</protein>
<dbReference type="SUPFAM" id="SSF56219">
    <property type="entry name" value="DNase I-like"/>
    <property type="match status" value="1"/>
</dbReference>
<dbReference type="GO" id="GO:0004519">
    <property type="term" value="F:endonuclease activity"/>
    <property type="evidence" value="ECO:0007669"/>
    <property type="project" value="UniProtKB-KW"/>
</dbReference>
<feature type="domain" description="Endonuclease/exonuclease/phosphatase" evidence="1">
    <location>
        <begin position="25"/>
        <end position="183"/>
    </location>
</feature>
<comment type="caution">
    <text evidence="2">The sequence shown here is derived from an EMBL/GenBank/DDBJ whole genome shotgun (WGS) entry which is preliminary data.</text>
</comment>
<evidence type="ECO:0000259" key="1">
    <source>
        <dbReference type="Pfam" id="PF03372"/>
    </source>
</evidence>
<keyword evidence="3" id="KW-1185">Reference proteome</keyword>
<dbReference type="EMBL" id="JAUCMM010000007">
    <property type="protein sequence ID" value="MDM7888964.1"/>
    <property type="molecule type" value="Genomic_DNA"/>
</dbReference>
<dbReference type="Gene3D" id="3.60.10.10">
    <property type="entry name" value="Endonuclease/exonuclease/phosphatase"/>
    <property type="match status" value="1"/>
</dbReference>
<sequence length="259" mass="28385">MAGPQQQGTIAGDTAVQPTELRVVSYNLREHTANGELAALAEASQADVICVQECDSNDLAPEVAGLSLAASTKANRLGLAIYKRDDRFEVQDFSIHSLQKSLHDRVLAPAHERLIAMRLRDTEADTEVIVASFHASPLTATNSLRRKQIEAAHQFVRDLSDEAPAIMVGDFNYPWFQTNLRRKIEEHGFALSLSDQPTYLRYRKFTGHFDFATSVGLHIAGVETLPAGISDHRPILVRAHYEHPGVATAAVEVPEAPAA</sequence>
<name>A0ABT7THV8_9MICO</name>
<dbReference type="RefSeq" id="WP_082687787.1">
    <property type="nucleotide sequence ID" value="NZ_JAUCMM010000007.1"/>
</dbReference>
<organism evidence="2 3">
    <name type="scientific">Curtobacterium subtropicum</name>
    <dbReference type="NCBI Taxonomy" id="3055138"/>
    <lineage>
        <taxon>Bacteria</taxon>
        <taxon>Bacillati</taxon>
        <taxon>Actinomycetota</taxon>
        <taxon>Actinomycetes</taxon>
        <taxon>Micrococcales</taxon>
        <taxon>Microbacteriaceae</taxon>
        <taxon>Curtobacterium</taxon>
    </lineage>
</organism>
<dbReference type="Proteomes" id="UP001235720">
    <property type="component" value="Unassembled WGS sequence"/>
</dbReference>
<keyword evidence="2" id="KW-0255">Endonuclease</keyword>
<dbReference type="InterPro" id="IPR036691">
    <property type="entry name" value="Endo/exonu/phosph_ase_sf"/>
</dbReference>
<dbReference type="Pfam" id="PF03372">
    <property type="entry name" value="Exo_endo_phos"/>
    <property type="match status" value="1"/>
</dbReference>
<reference evidence="2 3" key="1">
    <citation type="submission" date="2023-06" db="EMBL/GenBank/DDBJ databases">
        <authorList>
            <person name="Feng G."/>
            <person name="Li J."/>
            <person name="Zhu H."/>
        </authorList>
    </citation>
    <scope>NUCLEOTIDE SEQUENCE [LARGE SCALE GENOMIC DNA]</scope>
    <source>
        <strain evidence="2 3">RHCJP20</strain>
    </source>
</reference>
<evidence type="ECO:0000313" key="3">
    <source>
        <dbReference type="Proteomes" id="UP001235720"/>
    </source>
</evidence>